<evidence type="ECO:0000313" key="9">
    <source>
        <dbReference type="Proteomes" id="UP000803844"/>
    </source>
</evidence>
<sequence>MANRSSHASNASTVSTQPEQRHRDILAASARGNEDKVRSVLKDGSPWGSTKDRAALRKALQKASARDNLEIIRLLLRYGAEVDPSTDDEFPALFRAAQSGQTAVLLELLAQGPDLEARDRNGQTPLLVASGRGHRDIVAILLARGAYVDARDRDGRTPLLALAAEKAFNATVVEFKQFGEKQRIFKHPVHDVLYGWNQKSNKPKVPAWTNSARGENDFRWIHLPTNNITWVETLLTKWFTESGCRDLESYKALAKCFEQEHRGPLPHANFMRPFCQRISSLHPSDESSGSDHDMLDIRPSPVRRSSSNLSQMTLSPKMPGGDGKIVLFMPYLHYETDEGRQKMTDAVKLVGAADHATTSSTSPNMLLLQAYLPGTPQIHPRRTLDQFFYHGMDTSARDRDQVVYRYCESTGQQRKVFMVDQLWLFVLGKDLVVTCFPGRWEHHVKDPLNVLDGIVEEMNAKTRPPIRSVYDLAILISSRCSGMFSRHRSDDQNYQFLDMFESSVGSATEELTQLFHRFEQASTQSTQWLRPKRRSKLRDSLRKHKTNEHESFDPLLDIRTETSLLTEVRDIRDELNILTMVLNSQLFTLGDLRSCLIDELSAGHSSSRKVSNFVLDIRKRTLDQERRLKVHKRDIDAMDEQADRLYKSLTDLLDLKQKHSNALEARFSSEQALSAAKEGQTVMVFTIVTIIFMPMSFIAAYFGISIDTWSDGLSPTYVATWTFGGGLAISMVFILMAFTVVDITKAAETFYAFTKRHYNNSGNRRWGKNGSQVPVPPPTAARALDMRPSYERSMPLAGRSNETVVWRGEADDGGGGEGKMYRQYTKASGVSALSRTLSHVSSPGRKEYLAEDDLETGAGGGGGTKGAYLRP</sequence>
<dbReference type="PANTHER" id="PTHR47685:SF1">
    <property type="entry name" value="MAGNESIUM TRANSPORT PROTEIN CORA"/>
    <property type="match status" value="1"/>
</dbReference>
<keyword evidence="9" id="KW-1185">Reference proteome</keyword>
<dbReference type="AlphaFoldDB" id="A0A9P4Y6H9"/>
<dbReference type="Pfam" id="PF01544">
    <property type="entry name" value="CorA"/>
    <property type="match status" value="1"/>
</dbReference>
<dbReference type="PANTHER" id="PTHR47685">
    <property type="entry name" value="MAGNESIUM TRANSPORT PROTEIN CORA"/>
    <property type="match status" value="1"/>
</dbReference>
<protein>
    <submittedName>
        <fullName evidence="8">Uncharacterized protein</fullName>
    </submittedName>
</protein>
<dbReference type="PROSITE" id="PS50088">
    <property type="entry name" value="ANK_REPEAT"/>
    <property type="match status" value="2"/>
</dbReference>
<dbReference type="InterPro" id="IPR050829">
    <property type="entry name" value="CorA_MIT"/>
</dbReference>
<feature type="repeat" description="ANK" evidence="5">
    <location>
        <begin position="55"/>
        <end position="87"/>
    </location>
</feature>
<dbReference type="InterPro" id="IPR036770">
    <property type="entry name" value="Ankyrin_rpt-contain_sf"/>
</dbReference>
<evidence type="ECO:0000256" key="3">
    <source>
        <dbReference type="ARBA" id="ARBA00022989"/>
    </source>
</evidence>
<organism evidence="8 9">
    <name type="scientific">Cryphonectria parasitica (strain ATCC 38755 / EP155)</name>
    <dbReference type="NCBI Taxonomy" id="660469"/>
    <lineage>
        <taxon>Eukaryota</taxon>
        <taxon>Fungi</taxon>
        <taxon>Dikarya</taxon>
        <taxon>Ascomycota</taxon>
        <taxon>Pezizomycotina</taxon>
        <taxon>Sordariomycetes</taxon>
        <taxon>Sordariomycetidae</taxon>
        <taxon>Diaporthales</taxon>
        <taxon>Cryphonectriaceae</taxon>
        <taxon>Cryphonectria-Endothia species complex</taxon>
        <taxon>Cryphonectria</taxon>
    </lineage>
</organism>
<feature type="transmembrane region" description="Helical" evidence="7">
    <location>
        <begin position="682"/>
        <end position="706"/>
    </location>
</feature>
<feature type="region of interest" description="Disordered" evidence="6">
    <location>
        <begin position="1"/>
        <end position="48"/>
    </location>
</feature>
<dbReference type="InterPro" id="IPR002110">
    <property type="entry name" value="Ankyrin_rpt"/>
</dbReference>
<dbReference type="SMART" id="SM00248">
    <property type="entry name" value="ANK"/>
    <property type="match status" value="3"/>
</dbReference>
<keyword evidence="3 7" id="KW-1133">Transmembrane helix</keyword>
<keyword evidence="5" id="KW-0040">ANK repeat</keyword>
<dbReference type="GO" id="GO:0015087">
    <property type="term" value="F:cobalt ion transmembrane transporter activity"/>
    <property type="evidence" value="ECO:0007669"/>
    <property type="project" value="TreeGrafter"/>
</dbReference>
<keyword evidence="4 7" id="KW-0472">Membrane</keyword>
<dbReference type="Pfam" id="PF12796">
    <property type="entry name" value="Ank_2"/>
    <property type="match status" value="1"/>
</dbReference>
<gene>
    <name evidence="8" type="ORF">M406DRAFT_328682</name>
</gene>
<evidence type="ECO:0000313" key="8">
    <source>
        <dbReference type="EMBL" id="KAF3767611.1"/>
    </source>
</evidence>
<feature type="region of interest" description="Disordered" evidence="6">
    <location>
        <begin position="763"/>
        <end position="782"/>
    </location>
</feature>
<dbReference type="GO" id="GO:0016020">
    <property type="term" value="C:membrane"/>
    <property type="evidence" value="ECO:0007669"/>
    <property type="project" value="UniProtKB-SubCell"/>
</dbReference>
<evidence type="ECO:0000256" key="7">
    <source>
        <dbReference type="SAM" id="Phobius"/>
    </source>
</evidence>
<dbReference type="Gene3D" id="1.25.40.20">
    <property type="entry name" value="Ankyrin repeat-containing domain"/>
    <property type="match status" value="1"/>
</dbReference>
<feature type="compositionally biased region" description="Basic and acidic residues" evidence="6">
    <location>
        <begin position="32"/>
        <end position="41"/>
    </location>
</feature>
<evidence type="ECO:0000256" key="5">
    <source>
        <dbReference type="PROSITE-ProRule" id="PRU00023"/>
    </source>
</evidence>
<evidence type="ECO:0000256" key="6">
    <source>
        <dbReference type="SAM" id="MobiDB-lite"/>
    </source>
</evidence>
<evidence type="ECO:0000256" key="1">
    <source>
        <dbReference type="ARBA" id="ARBA00004141"/>
    </source>
</evidence>
<feature type="compositionally biased region" description="Polar residues" evidence="6">
    <location>
        <begin position="1"/>
        <end position="18"/>
    </location>
</feature>
<feature type="transmembrane region" description="Helical" evidence="7">
    <location>
        <begin position="718"/>
        <end position="741"/>
    </location>
</feature>
<dbReference type="GO" id="GO:0015099">
    <property type="term" value="F:nickel cation transmembrane transporter activity"/>
    <property type="evidence" value="ECO:0007669"/>
    <property type="project" value="TreeGrafter"/>
</dbReference>
<dbReference type="Proteomes" id="UP000803844">
    <property type="component" value="Unassembled WGS sequence"/>
</dbReference>
<dbReference type="RefSeq" id="XP_040778572.1">
    <property type="nucleotide sequence ID" value="XM_040920357.1"/>
</dbReference>
<dbReference type="GO" id="GO:0015095">
    <property type="term" value="F:magnesium ion transmembrane transporter activity"/>
    <property type="evidence" value="ECO:0007669"/>
    <property type="project" value="TreeGrafter"/>
</dbReference>
<dbReference type="InterPro" id="IPR045863">
    <property type="entry name" value="CorA_TM1_TM2"/>
</dbReference>
<dbReference type="PROSITE" id="PS50297">
    <property type="entry name" value="ANK_REP_REGION"/>
    <property type="match status" value="1"/>
</dbReference>
<name>A0A9P4Y6H9_CRYP1</name>
<feature type="repeat" description="ANK" evidence="5">
    <location>
        <begin position="121"/>
        <end position="153"/>
    </location>
</feature>
<dbReference type="SUPFAM" id="SSF48403">
    <property type="entry name" value="Ankyrin repeat"/>
    <property type="match status" value="1"/>
</dbReference>
<accession>A0A9P4Y6H9</accession>
<comment type="caution">
    <text evidence="8">The sequence shown here is derived from an EMBL/GenBank/DDBJ whole genome shotgun (WGS) entry which is preliminary data.</text>
</comment>
<evidence type="ECO:0000256" key="4">
    <source>
        <dbReference type="ARBA" id="ARBA00023136"/>
    </source>
</evidence>
<proteinExistence type="predicted"/>
<dbReference type="GeneID" id="63837486"/>
<comment type="subcellular location">
    <subcellularLocation>
        <location evidence="1">Membrane</location>
        <topology evidence="1">Multi-pass membrane protein</topology>
    </subcellularLocation>
</comment>
<feature type="region of interest" description="Disordered" evidence="6">
    <location>
        <begin position="835"/>
        <end position="871"/>
    </location>
</feature>
<dbReference type="EMBL" id="MU032346">
    <property type="protein sequence ID" value="KAF3767611.1"/>
    <property type="molecule type" value="Genomic_DNA"/>
</dbReference>
<dbReference type="SUPFAM" id="SSF144083">
    <property type="entry name" value="Magnesium transport protein CorA, transmembrane region"/>
    <property type="match status" value="1"/>
</dbReference>
<dbReference type="InterPro" id="IPR002523">
    <property type="entry name" value="MgTranspt_CorA/ZnTranspt_ZntB"/>
</dbReference>
<reference evidence="8" key="1">
    <citation type="journal article" date="2020" name="Phytopathology">
        <title>Genome sequence of the chestnut blight fungus Cryphonectria parasitica EP155: A fundamental resource for an archetypical invasive plant pathogen.</title>
        <authorList>
            <person name="Crouch J.A."/>
            <person name="Dawe A."/>
            <person name="Aerts A."/>
            <person name="Barry K."/>
            <person name="Churchill A.C.L."/>
            <person name="Grimwood J."/>
            <person name="Hillman B."/>
            <person name="Milgroom M.G."/>
            <person name="Pangilinan J."/>
            <person name="Smith M."/>
            <person name="Salamov A."/>
            <person name="Schmutz J."/>
            <person name="Yadav J."/>
            <person name="Grigoriev I.V."/>
            <person name="Nuss D."/>
        </authorList>
    </citation>
    <scope>NUCLEOTIDE SEQUENCE</scope>
    <source>
        <strain evidence="8">EP155</strain>
    </source>
</reference>
<dbReference type="Gene3D" id="1.20.58.340">
    <property type="entry name" value="Magnesium transport protein CorA, transmembrane region"/>
    <property type="match status" value="1"/>
</dbReference>
<evidence type="ECO:0000256" key="2">
    <source>
        <dbReference type="ARBA" id="ARBA00022692"/>
    </source>
</evidence>
<dbReference type="OrthoDB" id="341259at2759"/>
<keyword evidence="2 7" id="KW-0812">Transmembrane</keyword>